<protein>
    <submittedName>
        <fullName evidence="1">SRPBCC family protein</fullName>
    </submittedName>
</protein>
<dbReference type="EMBL" id="JBHSWH010000001">
    <property type="protein sequence ID" value="MFC6705537.1"/>
    <property type="molecule type" value="Genomic_DNA"/>
</dbReference>
<gene>
    <name evidence="1" type="ORF">ACFQDH_09710</name>
</gene>
<dbReference type="RefSeq" id="WP_382400760.1">
    <property type="nucleotide sequence ID" value="NZ_JBHSWH010000001.1"/>
</dbReference>
<proteinExistence type="predicted"/>
<comment type="caution">
    <text evidence="1">The sequence shown here is derived from an EMBL/GenBank/DDBJ whole genome shotgun (WGS) entry which is preliminary data.</text>
</comment>
<dbReference type="SUPFAM" id="SSF55961">
    <property type="entry name" value="Bet v1-like"/>
    <property type="match status" value="1"/>
</dbReference>
<dbReference type="Gene3D" id="3.30.530.20">
    <property type="match status" value="1"/>
</dbReference>
<evidence type="ECO:0000313" key="1">
    <source>
        <dbReference type="EMBL" id="MFC6705537.1"/>
    </source>
</evidence>
<dbReference type="Pfam" id="PF10604">
    <property type="entry name" value="Polyketide_cyc2"/>
    <property type="match status" value="1"/>
</dbReference>
<dbReference type="Proteomes" id="UP001596298">
    <property type="component" value="Unassembled WGS sequence"/>
</dbReference>
<evidence type="ECO:0000313" key="2">
    <source>
        <dbReference type="Proteomes" id="UP001596298"/>
    </source>
</evidence>
<organism evidence="1 2">
    <name type="scientific">Flexivirga alba</name>
    <dbReference type="NCBI Taxonomy" id="702742"/>
    <lineage>
        <taxon>Bacteria</taxon>
        <taxon>Bacillati</taxon>
        <taxon>Actinomycetota</taxon>
        <taxon>Actinomycetes</taxon>
        <taxon>Micrococcales</taxon>
        <taxon>Dermacoccaceae</taxon>
        <taxon>Flexivirga</taxon>
    </lineage>
</organism>
<reference evidence="2" key="1">
    <citation type="journal article" date="2019" name="Int. J. Syst. Evol. Microbiol.">
        <title>The Global Catalogue of Microorganisms (GCM) 10K type strain sequencing project: providing services to taxonomists for standard genome sequencing and annotation.</title>
        <authorList>
            <consortium name="The Broad Institute Genomics Platform"/>
            <consortium name="The Broad Institute Genome Sequencing Center for Infectious Disease"/>
            <person name="Wu L."/>
            <person name="Ma J."/>
        </authorList>
    </citation>
    <scope>NUCLEOTIDE SEQUENCE [LARGE SCALE GENOMIC DNA]</scope>
    <source>
        <strain evidence="2">CCUG 58127</strain>
    </source>
</reference>
<sequence length="149" mass="16285">MSDVVVSRESTAPVARLWQVATDWSGHGRFFPLTTVRADPTDSDPGVGVRLHATTGFGPLRLHDRMVVTCWEPPGERGTCELRKVGRVLGGRAVLEVEPAGSGSRLRWTTDVGPAPERLRRLVAPVAKVSAIPLYRHVVRGMVREAERG</sequence>
<dbReference type="InterPro" id="IPR019587">
    <property type="entry name" value="Polyketide_cyclase/dehydratase"/>
</dbReference>
<dbReference type="InterPro" id="IPR023393">
    <property type="entry name" value="START-like_dom_sf"/>
</dbReference>
<accession>A0ABW2AFD7</accession>
<name>A0ABW2AFD7_9MICO</name>
<keyword evidence="2" id="KW-1185">Reference proteome</keyword>